<comment type="caution">
    <text evidence="2">The sequence shown here is derived from an EMBL/GenBank/DDBJ whole genome shotgun (WGS) entry which is preliminary data.</text>
</comment>
<sequence>MLLCHRYIVEPDIPSFLSGLRRQGWIRWSDHHFGRTGRFHDSRHCIGLEWQIQVGDCCSVRWLLPVDGAFQSDHALEGTVECLPFFHLPWALYDGLPAGRLRVCSTINAACARRHFLWTAQLLCASLWPNLDPDNWSYHRTRPSQHRQRDSGRTAGLRFRSNNPRQIQELAQRNLNSHRYDYRFCCLLIMMRLSNTQQRTMAICWRHPNTRIWLQLCPRLRFCPYTSVMSYWQTLCATRYADGQRV</sequence>
<feature type="region of interest" description="Disordered" evidence="1">
    <location>
        <begin position="139"/>
        <end position="158"/>
    </location>
</feature>
<dbReference type="AlphaFoldDB" id="A0A1D1UCC3"/>
<dbReference type="Proteomes" id="UP000186922">
    <property type="component" value="Unassembled WGS sequence"/>
</dbReference>
<dbReference type="EMBL" id="BDGG01000001">
    <property type="protein sequence ID" value="GAU87316.1"/>
    <property type="molecule type" value="Genomic_DNA"/>
</dbReference>
<protein>
    <submittedName>
        <fullName evidence="2">Uncharacterized protein</fullName>
    </submittedName>
</protein>
<accession>A0A1D1UCC3</accession>
<organism evidence="2 3">
    <name type="scientific">Ramazzottius varieornatus</name>
    <name type="common">Water bear</name>
    <name type="synonym">Tardigrade</name>
    <dbReference type="NCBI Taxonomy" id="947166"/>
    <lineage>
        <taxon>Eukaryota</taxon>
        <taxon>Metazoa</taxon>
        <taxon>Ecdysozoa</taxon>
        <taxon>Tardigrada</taxon>
        <taxon>Eutardigrada</taxon>
        <taxon>Parachela</taxon>
        <taxon>Hypsibioidea</taxon>
        <taxon>Ramazzottiidae</taxon>
        <taxon>Ramazzottius</taxon>
    </lineage>
</organism>
<proteinExistence type="predicted"/>
<evidence type="ECO:0000256" key="1">
    <source>
        <dbReference type="SAM" id="MobiDB-lite"/>
    </source>
</evidence>
<name>A0A1D1UCC3_RAMVA</name>
<keyword evidence="3" id="KW-1185">Reference proteome</keyword>
<reference evidence="2 3" key="1">
    <citation type="journal article" date="2016" name="Nat. Commun.">
        <title>Extremotolerant tardigrade genome and improved radiotolerance of human cultured cells by tardigrade-unique protein.</title>
        <authorList>
            <person name="Hashimoto T."/>
            <person name="Horikawa D.D."/>
            <person name="Saito Y."/>
            <person name="Kuwahara H."/>
            <person name="Kozuka-Hata H."/>
            <person name="Shin-I T."/>
            <person name="Minakuchi Y."/>
            <person name="Ohishi K."/>
            <person name="Motoyama A."/>
            <person name="Aizu T."/>
            <person name="Enomoto A."/>
            <person name="Kondo K."/>
            <person name="Tanaka S."/>
            <person name="Hara Y."/>
            <person name="Koshikawa S."/>
            <person name="Sagara H."/>
            <person name="Miura T."/>
            <person name="Yokobori S."/>
            <person name="Miyagawa K."/>
            <person name="Suzuki Y."/>
            <person name="Kubo T."/>
            <person name="Oyama M."/>
            <person name="Kohara Y."/>
            <person name="Fujiyama A."/>
            <person name="Arakawa K."/>
            <person name="Katayama T."/>
            <person name="Toyoda A."/>
            <person name="Kunieda T."/>
        </authorList>
    </citation>
    <scope>NUCLEOTIDE SEQUENCE [LARGE SCALE GENOMIC DNA]</scope>
    <source>
        <strain evidence="2 3">YOKOZUNA-1</strain>
    </source>
</reference>
<evidence type="ECO:0000313" key="2">
    <source>
        <dbReference type="EMBL" id="GAU87316.1"/>
    </source>
</evidence>
<gene>
    <name evidence="2" type="primary">RvY_00192</name>
    <name evidence="2" type="synonym">RvY_00192.2</name>
    <name evidence="2" type="ORF">RvY_00192-2</name>
</gene>
<evidence type="ECO:0000313" key="3">
    <source>
        <dbReference type="Proteomes" id="UP000186922"/>
    </source>
</evidence>